<evidence type="ECO:0000313" key="3">
    <source>
        <dbReference type="EMBL" id="MET1488821.1"/>
    </source>
</evidence>
<proteinExistence type="predicted"/>
<accession>A0ABV2CLP0</accession>
<evidence type="ECO:0000256" key="1">
    <source>
        <dbReference type="SAM" id="MobiDB-lite"/>
    </source>
</evidence>
<keyword evidence="4" id="KW-1185">Reference proteome</keyword>
<dbReference type="EMBL" id="JBEWLZ010000001">
    <property type="protein sequence ID" value="MET1488821.1"/>
    <property type="molecule type" value="Genomic_DNA"/>
</dbReference>
<dbReference type="Proteomes" id="UP001548590">
    <property type="component" value="Unassembled WGS sequence"/>
</dbReference>
<evidence type="ECO:0000313" key="4">
    <source>
        <dbReference type="Proteomes" id="UP001548590"/>
    </source>
</evidence>
<protein>
    <submittedName>
        <fullName evidence="3">Uncharacterized protein</fullName>
    </submittedName>
</protein>
<sequence>MSLFTRGLLLASLGTLCAMPLQAATQHGKSAQKTTQKAAAKAPAKSASGTSKRSAAPKAKSAVRPAAAPADKTATATCRTVKVKTAKGYVNRRSCKQAAAPAEPKSLTSPISENALTRPPQASPEVVKARTVPDRAYAVDGQTFFYQGRKYRVAGLKGNDNSDMAKQRLQRSLESGTLNVSPLRTDESGVATATVRVNGRDIVDDMP</sequence>
<name>A0ABV2CLP0_9RHOO</name>
<comment type="caution">
    <text evidence="3">The sequence shown here is derived from an EMBL/GenBank/DDBJ whole genome shotgun (WGS) entry which is preliminary data.</text>
</comment>
<dbReference type="RefSeq" id="WP_345927274.1">
    <property type="nucleotide sequence ID" value="NZ_JBDIVF010000003.1"/>
</dbReference>
<organism evidence="3 4">
    <name type="scientific">Uliginosibacterium paludis</name>
    <dbReference type="NCBI Taxonomy" id="1615952"/>
    <lineage>
        <taxon>Bacteria</taxon>
        <taxon>Pseudomonadati</taxon>
        <taxon>Pseudomonadota</taxon>
        <taxon>Betaproteobacteria</taxon>
        <taxon>Rhodocyclales</taxon>
        <taxon>Zoogloeaceae</taxon>
        <taxon>Uliginosibacterium</taxon>
    </lineage>
</organism>
<reference evidence="3 4" key="1">
    <citation type="submission" date="2024-07" db="EMBL/GenBank/DDBJ databases">
        <title>Uliginosibacterium paludis KCTC:42655.</title>
        <authorList>
            <person name="Kim M.K."/>
        </authorList>
    </citation>
    <scope>NUCLEOTIDE SEQUENCE [LARGE SCALE GENOMIC DNA]</scope>
    <source>
        <strain evidence="3 4">KCTC 42655</strain>
    </source>
</reference>
<evidence type="ECO:0000256" key="2">
    <source>
        <dbReference type="SAM" id="SignalP"/>
    </source>
</evidence>
<feature type="region of interest" description="Disordered" evidence="1">
    <location>
        <begin position="28"/>
        <end position="75"/>
    </location>
</feature>
<feature type="compositionally biased region" description="Polar residues" evidence="1">
    <location>
        <begin position="106"/>
        <end position="115"/>
    </location>
</feature>
<feature type="chain" id="PRO_5046003654" evidence="2">
    <location>
        <begin position="24"/>
        <end position="207"/>
    </location>
</feature>
<feature type="signal peptide" evidence="2">
    <location>
        <begin position="1"/>
        <end position="23"/>
    </location>
</feature>
<gene>
    <name evidence="3" type="ORF">ABVT11_03195</name>
</gene>
<feature type="region of interest" description="Disordered" evidence="1">
    <location>
        <begin position="94"/>
        <end position="124"/>
    </location>
</feature>
<keyword evidence="2" id="KW-0732">Signal</keyword>